<keyword evidence="2" id="KW-1003">Cell membrane</keyword>
<comment type="caution">
    <text evidence="7">The sequence shown here is derived from an EMBL/GenBank/DDBJ whole genome shotgun (WGS) entry which is preliminary data.</text>
</comment>
<gene>
    <name evidence="7" type="ORF">RZO55_17240</name>
</gene>
<sequence length="369" mass="39477">MKPKQIKDHTGIVSSIFAIILGLIVGLIILFLCNREQALPGFATILTGAFTHGSKGIGQVFYYATPIILTGLSVGFAFKTGLFNIGTPGQFIMGGFGAVYVGILWTSLGPVHWIAALAASVLMGALWGLVPGILKAYYNVNEVIASIMMNYIGMYLVNWITKSYKPLFNNLRNESKNVAATANIPKMGLDKIFQGSSVNGGIIIAILVVILIWVVLNKTTFGYELKAVGFNRDASKFAGIDEKKSIILSMVIAGAIAGLAGGLLFLAGTGKHIEIKDVLPSEGFTGISVALLGLNNPIGVLFSGIFIAYLTAGGFYLQLFEFSTEIIDIIVAVIIYFSAFALMVKIIMSKFMSQKNTNSNETEKGGTKS</sequence>
<dbReference type="EMBL" id="JAWONS010000252">
    <property type="protein sequence ID" value="MDW2799321.1"/>
    <property type="molecule type" value="Genomic_DNA"/>
</dbReference>
<dbReference type="Proteomes" id="UP001276854">
    <property type="component" value="Unassembled WGS sequence"/>
</dbReference>
<feature type="transmembrane region" description="Helical" evidence="6">
    <location>
        <begin position="329"/>
        <end position="348"/>
    </location>
</feature>
<keyword evidence="3 6" id="KW-0812">Transmembrane</keyword>
<evidence type="ECO:0000256" key="5">
    <source>
        <dbReference type="ARBA" id="ARBA00023136"/>
    </source>
</evidence>
<evidence type="ECO:0000256" key="1">
    <source>
        <dbReference type="ARBA" id="ARBA00004651"/>
    </source>
</evidence>
<keyword evidence="4 6" id="KW-1133">Transmembrane helix</keyword>
<evidence type="ECO:0000313" key="8">
    <source>
        <dbReference type="Proteomes" id="UP001276854"/>
    </source>
</evidence>
<evidence type="ECO:0000256" key="6">
    <source>
        <dbReference type="SAM" id="Phobius"/>
    </source>
</evidence>
<feature type="transmembrane region" description="Helical" evidence="6">
    <location>
        <begin position="90"/>
        <end position="108"/>
    </location>
</feature>
<accession>A0ABU4GNY6</accession>
<feature type="transmembrane region" description="Helical" evidence="6">
    <location>
        <begin position="60"/>
        <end position="78"/>
    </location>
</feature>
<dbReference type="RefSeq" id="WP_318065519.1">
    <property type="nucleotide sequence ID" value="NZ_JAWONS010000252.1"/>
</dbReference>
<feature type="transmembrane region" description="Helical" evidence="6">
    <location>
        <begin position="298"/>
        <end position="317"/>
    </location>
</feature>
<dbReference type="CDD" id="cd06580">
    <property type="entry name" value="TM_PBP1_transp_TpRbsC_like"/>
    <property type="match status" value="1"/>
</dbReference>
<keyword evidence="8" id="KW-1185">Reference proteome</keyword>
<comment type="subcellular location">
    <subcellularLocation>
        <location evidence="1">Cell membrane</location>
        <topology evidence="1">Multi-pass membrane protein</topology>
    </subcellularLocation>
</comment>
<feature type="transmembrane region" description="Helical" evidence="6">
    <location>
        <begin position="114"/>
        <end position="134"/>
    </location>
</feature>
<dbReference type="PANTHER" id="PTHR47089:SF1">
    <property type="entry name" value="GUANOSINE ABC TRANSPORTER PERMEASE PROTEIN NUPP"/>
    <property type="match status" value="1"/>
</dbReference>
<dbReference type="PANTHER" id="PTHR47089">
    <property type="entry name" value="ABC TRANSPORTER, PERMEASE PROTEIN"/>
    <property type="match status" value="1"/>
</dbReference>
<evidence type="ECO:0000256" key="4">
    <source>
        <dbReference type="ARBA" id="ARBA00022989"/>
    </source>
</evidence>
<dbReference type="Pfam" id="PF02653">
    <property type="entry name" value="BPD_transp_2"/>
    <property type="match status" value="1"/>
</dbReference>
<dbReference type="InterPro" id="IPR001851">
    <property type="entry name" value="ABC_transp_permease"/>
</dbReference>
<evidence type="ECO:0000313" key="7">
    <source>
        <dbReference type="EMBL" id="MDW2799321.1"/>
    </source>
</evidence>
<evidence type="ECO:0000256" key="2">
    <source>
        <dbReference type="ARBA" id="ARBA00022475"/>
    </source>
</evidence>
<organism evidence="7 8">
    <name type="scientific">Clostridium boliviensis</name>
    <dbReference type="NCBI Taxonomy" id="318465"/>
    <lineage>
        <taxon>Bacteria</taxon>
        <taxon>Bacillati</taxon>
        <taxon>Bacillota</taxon>
        <taxon>Clostridia</taxon>
        <taxon>Eubacteriales</taxon>
        <taxon>Clostridiaceae</taxon>
        <taxon>Clostridium</taxon>
    </lineage>
</organism>
<evidence type="ECO:0000256" key="3">
    <source>
        <dbReference type="ARBA" id="ARBA00022692"/>
    </source>
</evidence>
<protein>
    <submittedName>
        <fullName evidence="7">ABC transporter permease</fullName>
    </submittedName>
</protein>
<keyword evidence="5 6" id="KW-0472">Membrane</keyword>
<feature type="transmembrane region" description="Helical" evidence="6">
    <location>
        <begin position="143"/>
        <end position="161"/>
    </location>
</feature>
<feature type="transmembrane region" description="Helical" evidence="6">
    <location>
        <begin position="246"/>
        <end position="267"/>
    </location>
</feature>
<name>A0ABU4GNY6_9CLOT</name>
<feature type="transmembrane region" description="Helical" evidence="6">
    <location>
        <begin position="197"/>
        <end position="216"/>
    </location>
</feature>
<feature type="transmembrane region" description="Helical" evidence="6">
    <location>
        <begin position="12"/>
        <end position="32"/>
    </location>
</feature>
<proteinExistence type="predicted"/>
<reference evidence="7 8" key="1">
    <citation type="submission" date="2023-10" db="EMBL/GenBank/DDBJ databases">
        <title>A novel Glycoside Hydrolase 43-Like Enzyme from Clostrdium boliviensis is an Endo-xylanase, and a Candidate for Xylooligosaccharides Production from Different Xylan Substrates.</title>
        <authorList>
            <person name="Alvarez M.T."/>
            <person name="Rocabado-Villegas L.R."/>
            <person name="Salas-Veizaga D.M."/>
            <person name="Linares-Pasten J.A."/>
            <person name="Gudmundsdottir E.E."/>
            <person name="Hreggvidsson G.O."/>
            <person name="Adlercreutz P."/>
            <person name="Nordberg Karlsson E."/>
        </authorList>
    </citation>
    <scope>NUCLEOTIDE SEQUENCE [LARGE SCALE GENOMIC DNA]</scope>
    <source>
        <strain evidence="7 8">E-1</strain>
    </source>
</reference>